<reference evidence="1 2" key="1">
    <citation type="submission" date="2019-09" db="EMBL/GenBank/DDBJ databases">
        <title>Bird 10,000 Genomes (B10K) Project - Family phase.</title>
        <authorList>
            <person name="Zhang G."/>
        </authorList>
    </citation>
    <scope>NUCLEOTIDE SEQUENCE [LARGE SCALE GENOMIC DNA]</scope>
    <source>
        <strain evidence="1">B10K-DU-012-02</strain>
    </source>
</reference>
<evidence type="ECO:0000313" key="1">
    <source>
        <dbReference type="EMBL" id="NXU05651.1"/>
    </source>
</evidence>
<name>A0A7L3HMN7_9PASS</name>
<feature type="non-terminal residue" evidence="1">
    <location>
        <position position="91"/>
    </location>
</feature>
<protein>
    <submittedName>
        <fullName evidence="1">ENR1 protein</fullName>
    </submittedName>
</protein>
<dbReference type="Proteomes" id="UP000566314">
    <property type="component" value="Unassembled WGS sequence"/>
</dbReference>
<comment type="caution">
    <text evidence="1">The sequence shown here is derived from an EMBL/GenBank/DDBJ whole genome shotgun (WGS) entry which is preliminary data.</text>
</comment>
<sequence length="91" mass="10717">KKARTALNGRNLFIDLVERISHEFNVTNCWICRDTRMAEIWPWEGIALNPQEILKLLKKREGGSIMDGRDDEEMWSLRSELIGEECLWRGQ</sequence>
<accession>A0A7L3HMN7</accession>
<feature type="non-terminal residue" evidence="1">
    <location>
        <position position="1"/>
    </location>
</feature>
<dbReference type="OrthoDB" id="9325190at2759"/>
<proteinExistence type="predicted"/>
<gene>
    <name evidence="1" type="primary">Erv31_7</name>
    <name evidence="1" type="ORF">BUPERY_R11645</name>
</gene>
<dbReference type="AlphaFoldDB" id="A0A7L3HMN7"/>
<dbReference type="EMBL" id="VZTT01075943">
    <property type="protein sequence ID" value="NXU05651.1"/>
    <property type="molecule type" value="Genomic_DNA"/>
</dbReference>
<organism evidence="1 2">
    <name type="scientific">Buphagus erythrorhynchus</name>
    <name type="common">red-billed oxpecker</name>
    <dbReference type="NCBI Taxonomy" id="245048"/>
    <lineage>
        <taxon>Eukaryota</taxon>
        <taxon>Metazoa</taxon>
        <taxon>Chordata</taxon>
        <taxon>Craniata</taxon>
        <taxon>Vertebrata</taxon>
        <taxon>Euteleostomi</taxon>
        <taxon>Archelosauria</taxon>
        <taxon>Archosauria</taxon>
        <taxon>Dinosauria</taxon>
        <taxon>Saurischia</taxon>
        <taxon>Theropoda</taxon>
        <taxon>Coelurosauria</taxon>
        <taxon>Aves</taxon>
        <taxon>Neognathae</taxon>
        <taxon>Neoaves</taxon>
        <taxon>Telluraves</taxon>
        <taxon>Australaves</taxon>
        <taxon>Passeriformes</taxon>
        <taxon>Sturnidae</taxon>
        <taxon>Buphagus</taxon>
    </lineage>
</organism>
<keyword evidence="2" id="KW-1185">Reference proteome</keyword>
<evidence type="ECO:0000313" key="2">
    <source>
        <dbReference type="Proteomes" id="UP000566314"/>
    </source>
</evidence>